<gene>
    <name evidence="2" type="ORF">GWI33_011292</name>
</gene>
<feature type="non-terminal residue" evidence="2">
    <location>
        <position position="1"/>
    </location>
</feature>
<evidence type="ECO:0000313" key="2">
    <source>
        <dbReference type="EMBL" id="KAF7275761.1"/>
    </source>
</evidence>
<organism evidence="2 3">
    <name type="scientific">Rhynchophorus ferrugineus</name>
    <name type="common">Red palm weevil</name>
    <name type="synonym">Curculio ferrugineus</name>
    <dbReference type="NCBI Taxonomy" id="354439"/>
    <lineage>
        <taxon>Eukaryota</taxon>
        <taxon>Metazoa</taxon>
        <taxon>Ecdysozoa</taxon>
        <taxon>Arthropoda</taxon>
        <taxon>Hexapoda</taxon>
        <taxon>Insecta</taxon>
        <taxon>Pterygota</taxon>
        <taxon>Neoptera</taxon>
        <taxon>Endopterygota</taxon>
        <taxon>Coleoptera</taxon>
        <taxon>Polyphaga</taxon>
        <taxon>Cucujiformia</taxon>
        <taxon>Curculionidae</taxon>
        <taxon>Dryophthorinae</taxon>
        <taxon>Rhynchophorus</taxon>
    </lineage>
</organism>
<sequence length="65" mass="7685">KKGYLPFSTRHHLAYTSLEAVSISKRLWLALTTILVFYDTCIYALCYLFLFIDHLETFLRIINKV</sequence>
<comment type="caution">
    <text evidence="2">The sequence shown here is derived from an EMBL/GenBank/DDBJ whole genome shotgun (WGS) entry which is preliminary data.</text>
</comment>
<dbReference type="EMBL" id="JAACXV010009184">
    <property type="protein sequence ID" value="KAF7275761.1"/>
    <property type="molecule type" value="Genomic_DNA"/>
</dbReference>
<reference evidence="2" key="1">
    <citation type="submission" date="2020-08" db="EMBL/GenBank/DDBJ databases">
        <title>Genome sequencing and assembly of the red palm weevil Rhynchophorus ferrugineus.</title>
        <authorList>
            <person name="Dias G.B."/>
            <person name="Bergman C.M."/>
            <person name="Manee M."/>
        </authorList>
    </citation>
    <scope>NUCLEOTIDE SEQUENCE</scope>
    <source>
        <strain evidence="2">AA-2017</strain>
        <tissue evidence="2">Whole larva</tissue>
    </source>
</reference>
<keyword evidence="1" id="KW-0812">Transmembrane</keyword>
<dbReference type="Proteomes" id="UP000625711">
    <property type="component" value="Unassembled WGS sequence"/>
</dbReference>
<evidence type="ECO:0000256" key="1">
    <source>
        <dbReference type="SAM" id="Phobius"/>
    </source>
</evidence>
<keyword evidence="1" id="KW-1133">Transmembrane helix</keyword>
<keyword evidence="3" id="KW-1185">Reference proteome</keyword>
<dbReference type="AlphaFoldDB" id="A0A834MBN2"/>
<accession>A0A834MBN2</accession>
<proteinExistence type="predicted"/>
<evidence type="ECO:0000313" key="3">
    <source>
        <dbReference type="Proteomes" id="UP000625711"/>
    </source>
</evidence>
<feature type="transmembrane region" description="Helical" evidence="1">
    <location>
        <begin position="27"/>
        <end position="52"/>
    </location>
</feature>
<protein>
    <submittedName>
        <fullName evidence="2">Uncharacterized protein</fullName>
    </submittedName>
</protein>
<name>A0A834MBN2_RHYFE</name>
<keyword evidence="1" id="KW-0472">Membrane</keyword>